<keyword evidence="4 10" id="KW-0812">Transmembrane</keyword>
<keyword evidence="6 10" id="KW-1133">Transmembrane helix</keyword>
<keyword evidence="7 10" id="KW-0472">Membrane</keyword>
<evidence type="ECO:0000256" key="9">
    <source>
        <dbReference type="ARBA" id="ARBA00023224"/>
    </source>
</evidence>
<dbReference type="PANTHER" id="PTHR21137">
    <property type="entry name" value="ODORANT RECEPTOR"/>
    <property type="match status" value="1"/>
</dbReference>
<sequence length="377" mass="43497">MIMYFVYWAYGILKIQSQRENFFFYKLYTGLLVVTLYTFTLSQLIKMFTSLDNPDDFSKASFMSITMTATCFKVYDMLSKKKLLARLINTLDNGSFKSRNSIESSIQSNFFNKIKLLIFLYGTLNESTATTITLASIIRDAPQRALAYKAWLPFDESKPIFYWIAFIHQHFGGYCAASMSVAFDTMVVGLMISVCAQLRVLKYRIHHGYNTVTYEQKKNYENDYLVDCIQHHNAIFQFAELSNYIFSKAIFFQYFASSIVLCVSTFSLSQEKTFSKEFNNLIMYLACMLSQIYVLCNWSTNVHIESTSIATGVYESDWPSLLIGSRKNLVIMMIRTLRPIQYSSGYIVNLSLTAFANLLKTSYSAYNILQKSKSRTE</sequence>
<evidence type="ECO:0000256" key="4">
    <source>
        <dbReference type="ARBA" id="ARBA00022692"/>
    </source>
</evidence>
<dbReference type="PANTHER" id="PTHR21137:SF35">
    <property type="entry name" value="ODORANT RECEPTOR 19A-RELATED"/>
    <property type="match status" value="1"/>
</dbReference>
<dbReference type="GO" id="GO:0005549">
    <property type="term" value="F:odorant binding"/>
    <property type="evidence" value="ECO:0007669"/>
    <property type="project" value="InterPro"/>
</dbReference>
<proteinExistence type="evidence at transcript level"/>
<dbReference type="OrthoDB" id="6597368at2759"/>
<evidence type="ECO:0000256" key="1">
    <source>
        <dbReference type="ARBA" id="ARBA00004651"/>
    </source>
</evidence>
<evidence type="ECO:0000256" key="2">
    <source>
        <dbReference type="ARBA" id="ARBA00022475"/>
    </source>
</evidence>
<keyword evidence="2" id="KW-1003">Cell membrane</keyword>
<comment type="subcellular location">
    <subcellularLocation>
        <location evidence="1 10">Cell membrane</location>
        <topology evidence="1 10">Multi-pass membrane protein</topology>
    </subcellularLocation>
</comment>
<keyword evidence="5 10" id="KW-0552">Olfaction</keyword>
<feature type="transmembrane region" description="Helical" evidence="10">
    <location>
        <begin position="23"/>
        <end position="45"/>
    </location>
</feature>
<organism evidence="11">
    <name type="scientific">Aphidius gifuensis</name>
    <name type="common">Parasitoid wasp</name>
    <dbReference type="NCBI Taxonomy" id="684658"/>
    <lineage>
        <taxon>Eukaryota</taxon>
        <taxon>Metazoa</taxon>
        <taxon>Ecdysozoa</taxon>
        <taxon>Arthropoda</taxon>
        <taxon>Hexapoda</taxon>
        <taxon>Insecta</taxon>
        <taxon>Pterygota</taxon>
        <taxon>Neoptera</taxon>
        <taxon>Endopterygota</taxon>
        <taxon>Hymenoptera</taxon>
        <taxon>Apocrita</taxon>
        <taxon>Ichneumonoidea</taxon>
        <taxon>Braconidae</taxon>
        <taxon>Aphidiinae</taxon>
        <taxon>Aphidius</taxon>
    </lineage>
</organism>
<evidence type="ECO:0000256" key="10">
    <source>
        <dbReference type="RuleBase" id="RU351113"/>
    </source>
</evidence>
<dbReference type="GO" id="GO:0005886">
    <property type="term" value="C:plasma membrane"/>
    <property type="evidence" value="ECO:0007669"/>
    <property type="project" value="UniProtKB-SubCell"/>
</dbReference>
<evidence type="ECO:0000256" key="5">
    <source>
        <dbReference type="ARBA" id="ARBA00022725"/>
    </source>
</evidence>
<comment type="similarity">
    <text evidence="10">Belongs to the insect chemoreceptor superfamily. Heteromeric odorant receptor channel (TC 1.A.69) family.</text>
</comment>
<keyword evidence="9 10" id="KW-0807">Transducer</keyword>
<evidence type="ECO:0000256" key="7">
    <source>
        <dbReference type="ARBA" id="ARBA00023136"/>
    </source>
</evidence>
<dbReference type="Pfam" id="PF02949">
    <property type="entry name" value="7tm_6"/>
    <property type="match status" value="1"/>
</dbReference>
<dbReference type="AlphaFoldDB" id="A0A3S5HSS9"/>
<evidence type="ECO:0000313" key="11">
    <source>
        <dbReference type="EMBL" id="AZQ24940.1"/>
    </source>
</evidence>
<dbReference type="GO" id="GO:0004984">
    <property type="term" value="F:olfactory receptor activity"/>
    <property type="evidence" value="ECO:0007669"/>
    <property type="project" value="InterPro"/>
</dbReference>
<evidence type="ECO:0000256" key="3">
    <source>
        <dbReference type="ARBA" id="ARBA00022606"/>
    </source>
</evidence>
<protein>
    <recommendedName>
        <fullName evidence="10">Odorant receptor</fullName>
    </recommendedName>
</protein>
<dbReference type="EMBL" id="MK048999">
    <property type="protein sequence ID" value="AZQ24940.1"/>
    <property type="molecule type" value="mRNA"/>
</dbReference>
<evidence type="ECO:0000256" key="6">
    <source>
        <dbReference type="ARBA" id="ARBA00022989"/>
    </source>
</evidence>
<comment type="caution">
    <text evidence="10">Lacks conserved residue(s) required for the propagation of feature annotation.</text>
</comment>
<name>A0A3S5HSS9_APHGI</name>
<feature type="transmembrane region" description="Helical" evidence="10">
    <location>
        <begin position="250"/>
        <end position="269"/>
    </location>
</feature>
<reference evidence="11" key="1">
    <citation type="journal article" date="2018" name="Front. Physiol.">
        <title>Differential Expression Analysis of Olfactory Genes Based on a Combination of Sequencing Platforms and Behavioral Investigations in Aphidius gifuensis.</title>
        <authorList>
            <person name="Fan J."/>
            <person name="Zhang Q."/>
            <person name="Xu Q."/>
            <person name="Xue W."/>
            <person name="Han Z."/>
            <person name="Sun J."/>
            <person name="Chen J."/>
        </authorList>
    </citation>
    <scope>NUCLEOTIDE SEQUENCE</scope>
</reference>
<keyword evidence="8 10" id="KW-0675">Receptor</keyword>
<evidence type="ECO:0000256" key="8">
    <source>
        <dbReference type="ARBA" id="ARBA00023170"/>
    </source>
</evidence>
<accession>A0A3S5HSS9</accession>
<dbReference type="GO" id="GO:0007165">
    <property type="term" value="P:signal transduction"/>
    <property type="evidence" value="ECO:0007669"/>
    <property type="project" value="UniProtKB-KW"/>
</dbReference>
<feature type="transmembrane region" description="Helical" evidence="10">
    <location>
        <begin position="281"/>
        <end position="300"/>
    </location>
</feature>
<keyword evidence="3 10" id="KW-0716">Sensory transduction</keyword>
<feature type="transmembrane region" description="Helical" evidence="10">
    <location>
        <begin position="57"/>
        <end position="75"/>
    </location>
</feature>
<dbReference type="InterPro" id="IPR004117">
    <property type="entry name" value="7tm6_olfct_rcpt"/>
</dbReference>